<evidence type="ECO:0000313" key="2">
    <source>
        <dbReference type="EMBL" id="EAY06948.1"/>
    </source>
</evidence>
<gene>
    <name evidence="2" type="ORF">TVAG_099880</name>
</gene>
<accession>A2EK55</accession>
<dbReference type="Proteomes" id="UP000001542">
    <property type="component" value="Unassembled WGS sequence"/>
</dbReference>
<dbReference type="AlphaFoldDB" id="A2EK55"/>
<organism evidence="2 3">
    <name type="scientific">Trichomonas vaginalis (strain ATCC PRA-98 / G3)</name>
    <dbReference type="NCBI Taxonomy" id="412133"/>
    <lineage>
        <taxon>Eukaryota</taxon>
        <taxon>Metamonada</taxon>
        <taxon>Parabasalia</taxon>
        <taxon>Trichomonadida</taxon>
        <taxon>Trichomonadidae</taxon>
        <taxon>Trichomonas</taxon>
    </lineage>
</organism>
<dbReference type="EMBL" id="DS113411">
    <property type="protein sequence ID" value="EAY06948.1"/>
    <property type="molecule type" value="Genomic_DNA"/>
</dbReference>
<dbReference type="SUPFAM" id="SSF48179">
    <property type="entry name" value="6-phosphogluconate dehydrogenase C-terminal domain-like"/>
    <property type="match status" value="1"/>
</dbReference>
<sequence>MNQDIFNQRKTEIEDTAGVLLKLAEKHNVELPYTFTIYAIIRAKESNYGLECQKPATK</sequence>
<dbReference type="InParanoid" id="A2EK55"/>
<dbReference type="Gene3D" id="1.10.1040.10">
    <property type="entry name" value="N-(1-d-carboxylethyl)-l-norvaline Dehydrogenase, domain 2"/>
    <property type="match status" value="1"/>
</dbReference>
<evidence type="ECO:0000259" key="1">
    <source>
        <dbReference type="Pfam" id="PF08546"/>
    </source>
</evidence>
<dbReference type="KEGG" id="tva:4764831"/>
<evidence type="ECO:0000313" key="3">
    <source>
        <dbReference type="Proteomes" id="UP000001542"/>
    </source>
</evidence>
<dbReference type="VEuPathDB" id="TrichDB:TVAGG3_0838250"/>
<reference evidence="2" key="2">
    <citation type="journal article" date="2007" name="Science">
        <title>Draft genome sequence of the sexually transmitted pathogen Trichomonas vaginalis.</title>
        <authorList>
            <person name="Carlton J.M."/>
            <person name="Hirt R.P."/>
            <person name="Silva J.C."/>
            <person name="Delcher A.L."/>
            <person name="Schatz M."/>
            <person name="Zhao Q."/>
            <person name="Wortman J.R."/>
            <person name="Bidwell S.L."/>
            <person name="Alsmark U.C.M."/>
            <person name="Besteiro S."/>
            <person name="Sicheritz-Ponten T."/>
            <person name="Noel C.J."/>
            <person name="Dacks J.B."/>
            <person name="Foster P.G."/>
            <person name="Simillion C."/>
            <person name="Van de Peer Y."/>
            <person name="Miranda-Saavedra D."/>
            <person name="Barton G.J."/>
            <person name="Westrop G.D."/>
            <person name="Mueller S."/>
            <person name="Dessi D."/>
            <person name="Fiori P.L."/>
            <person name="Ren Q."/>
            <person name="Paulsen I."/>
            <person name="Zhang H."/>
            <person name="Bastida-Corcuera F.D."/>
            <person name="Simoes-Barbosa A."/>
            <person name="Brown M.T."/>
            <person name="Hayes R.D."/>
            <person name="Mukherjee M."/>
            <person name="Okumura C.Y."/>
            <person name="Schneider R."/>
            <person name="Smith A.J."/>
            <person name="Vanacova S."/>
            <person name="Villalvazo M."/>
            <person name="Haas B.J."/>
            <person name="Pertea M."/>
            <person name="Feldblyum T.V."/>
            <person name="Utterback T.R."/>
            <person name="Shu C.L."/>
            <person name="Osoegawa K."/>
            <person name="de Jong P.J."/>
            <person name="Hrdy I."/>
            <person name="Horvathova L."/>
            <person name="Zubacova Z."/>
            <person name="Dolezal P."/>
            <person name="Malik S.B."/>
            <person name="Logsdon J.M. Jr."/>
            <person name="Henze K."/>
            <person name="Gupta A."/>
            <person name="Wang C.C."/>
            <person name="Dunne R.L."/>
            <person name="Upcroft J.A."/>
            <person name="Upcroft P."/>
            <person name="White O."/>
            <person name="Salzberg S.L."/>
            <person name="Tang P."/>
            <person name="Chiu C.-H."/>
            <person name="Lee Y.-S."/>
            <person name="Embley T.M."/>
            <person name="Coombs G.H."/>
            <person name="Mottram J.C."/>
            <person name="Tachezy J."/>
            <person name="Fraser-Liggett C.M."/>
            <person name="Johnson P.J."/>
        </authorList>
    </citation>
    <scope>NUCLEOTIDE SEQUENCE [LARGE SCALE GENOMIC DNA]</scope>
    <source>
        <strain evidence="2">G3</strain>
    </source>
</reference>
<dbReference type="OrthoDB" id="73846at2759"/>
<feature type="domain" description="Ketopantoate reductase C-terminal" evidence="1">
    <location>
        <begin position="1"/>
        <end position="45"/>
    </location>
</feature>
<dbReference type="InterPro" id="IPR008927">
    <property type="entry name" value="6-PGluconate_DH-like_C_sf"/>
</dbReference>
<dbReference type="Pfam" id="PF08546">
    <property type="entry name" value="ApbA_C"/>
    <property type="match status" value="1"/>
</dbReference>
<dbReference type="SMR" id="A2EK55"/>
<reference evidence="2" key="1">
    <citation type="submission" date="2006-10" db="EMBL/GenBank/DDBJ databases">
        <authorList>
            <person name="Amadeo P."/>
            <person name="Zhao Q."/>
            <person name="Wortman J."/>
            <person name="Fraser-Liggett C."/>
            <person name="Carlton J."/>
        </authorList>
    </citation>
    <scope>NUCLEOTIDE SEQUENCE</scope>
    <source>
        <strain evidence="2">G3</strain>
    </source>
</reference>
<name>A2EK55_TRIV3</name>
<dbReference type="InterPro" id="IPR013328">
    <property type="entry name" value="6PGD_dom2"/>
</dbReference>
<keyword evidence="3" id="KW-1185">Reference proteome</keyword>
<dbReference type="InterPro" id="IPR013752">
    <property type="entry name" value="KPA_reductase"/>
</dbReference>
<protein>
    <recommendedName>
        <fullName evidence="1">Ketopantoate reductase C-terminal domain-containing protein</fullName>
    </recommendedName>
</protein>
<dbReference type="RefSeq" id="XP_001319171.1">
    <property type="nucleotide sequence ID" value="XM_001319136.1"/>
</dbReference>
<dbReference type="VEuPathDB" id="TrichDB:TVAG_099880"/>
<proteinExistence type="predicted"/>